<evidence type="ECO:0000313" key="2">
    <source>
        <dbReference type="EMBL" id="KAF9528152.1"/>
    </source>
</evidence>
<dbReference type="EMBL" id="MU157855">
    <property type="protein sequence ID" value="KAF9528152.1"/>
    <property type="molecule type" value="Genomic_DNA"/>
</dbReference>
<gene>
    <name evidence="2" type="ORF">CPB83DRAFT_876112</name>
</gene>
<comment type="caution">
    <text evidence="2">The sequence shown here is derived from an EMBL/GenBank/DDBJ whole genome shotgun (WGS) entry which is preliminary data.</text>
</comment>
<evidence type="ECO:0000256" key="1">
    <source>
        <dbReference type="SAM" id="MobiDB-lite"/>
    </source>
</evidence>
<dbReference type="OrthoDB" id="2911012at2759"/>
<dbReference type="AlphaFoldDB" id="A0A9P6JP59"/>
<protein>
    <submittedName>
        <fullName evidence="2">Uncharacterized protein</fullName>
    </submittedName>
</protein>
<feature type="non-terminal residue" evidence="2">
    <location>
        <position position="204"/>
    </location>
</feature>
<organism evidence="2 3">
    <name type="scientific">Crepidotus variabilis</name>
    <dbReference type="NCBI Taxonomy" id="179855"/>
    <lineage>
        <taxon>Eukaryota</taxon>
        <taxon>Fungi</taxon>
        <taxon>Dikarya</taxon>
        <taxon>Basidiomycota</taxon>
        <taxon>Agaricomycotina</taxon>
        <taxon>Agaricomycetes</taxon>
        <taxon>Agaricomycetidae</taxon>
        <taxon>Agaricales</taxon>
        <taxon>Agaricineae</taxon>
        <taxon>Crepidotaceae</taxon>
        <taxon>Crepidotus</taxon>
    </lineage>
</organism>
<proteinExistence type="predicted"/>
<dbReference type="Proteomes" id="UP000807306">
    <property type="component" value="Unassembled WGS sequence"/>
</dbReference>
<keyword evidence="3" id="KW-1185">Reference proteome</keyword>
<evidence type="ECO:0000313" key="3">
    <source>
        <dbReference type="Proteomes" id="UP000807306"/>
    </source>
</evidence>
<accession>A0A9P6JP59</accession>
<name>A0A9P6JP59_9AGAR</name>
<sequence>MATQALRNGLTSPARAAMSMRPILKRPAALALSPMVQSASFSSLQSPAQRSLTSPHVRFPSSPSQLVATITTYSPSAYDRAPISISPNPLSMPGWGERVYSPSSEGFRLSAAPKMFKSFSMAYQPSPVLTEFEDPRSPKLQPAADVTGSKASKAVRQTRMATRPAPIQPIPQNEASSYPRSPYPTSTFETDVDVEMETRGRQMP</sequence>
<reference evidence="2" key="1">
    <citation type="submission" date="2020-11" db="EMBL/GenBank/DDBJ databases">
        <authorList>
            <consortium name="DOE Joint Genome Institute"/>
            <person name="Ahrendt S."/>
            <person name="Riley R."/>
            <person name="Andreopoulos W."/>
            <person name="Labutti K."/>
            <person name="Pangilinan J."/>
            <person name="Ruiz-Duenas F.J."/>
            <person name="Barrasa J.M."/>
            <person name="Sanchez-Garcia M."/>
            <person name="Camarero S."/>
            <person name="Miyauchi S."/>
            <person name="Serrano A."/>
            <person name="Linde D."/>
            <person name="Babiker R."/>
            <person name="Drula E."/>
            <person name="Ayuso-Fernandez I."/>
            <person name="Pacheco R."/>
            <person name="Padilla G."/>
            <person name="Ferreira P."/>
            <person name="Barriuso J."/>
            <person name="Kellner H."/>
            <person name="Castanera R."/>
            <person name="Alfaro M."/>
            <person name="Ramirez L."/>
            <person name="Pisabarro A.G."/>
            <person name="Kuo A."/>
            <person name="Tritt A."/>
            <person name="Lipzen A."/>
            <person name="He G."/>
            <person name="Yan M."/>
            <person name="Ng V."/>
            <person name="Cullen D."/>
            <person name="Martin F."/>
            <person name="Rosso M.-N."/>
            <person name="Henrissat B."/>
            <person name="Hibbett D."/>
            <person name="Martinez A.T."/>
            <person name="Grigoriev I.V."/>
        </authorList>
    </citation>
    <scope>NUCLEOTIDE SEQUENCE</scope>
    <source>
        <strain evidence="2">CBS 506.95</strain>
    </source>
</reference>
<feature type="region of interest" description="Disordered" evidence="1">
    <location>
        <begin position="130"/>
        <end position="204"/>
    </location>
</feature>
<feature type="compositionally biased region" description="Low complexity" evidence="1">
    <location>
        <begin position="176"/>
        <end position="187"/>
    </location>
</feature>